<accession>A0ABV4TVD1</accession>
<keyword evidence="1" id="KW-0028">Amino-acid biosynthesis</keyword>
<protein>
    <submittedName>
        <fullName evidence="8">Beta-ribofuranosylaminobenzene 5'-phosphate synthase family protein</fullName>
    </submittedName>
</protein>
<dbReference type="Gene3D" id="3.30.230.10">
    <property type="match status" value="1"/>
</dbReference>
<dbReference type="Pfam" id="PF00288">
    <property type="entry name" value="GHMP_kinases_N"/>
    <property type="match status" value="1"/>
</dbReference>
<comment type="caution">
    <text evidence="8">The sequence shown here is derived from an EMBL/GenBank/DDBJ whole genome shotgun (WGS) entry which is preliminary data.</text>
</comment>
<evidence type="ECO:0000256" key="4">
    <source>
        <dbReference type="ARBA" id="ARBA00022777"/>
    </source>
</evidence>
<dbReference type="InterPro" id="IPR004422">
    <property type="entry name" value="RFAP_synthase"/>
</dbReference>
<dbReference type="PANTHER" id="PTHR20861">
    <property type="entry name" value="HOMOSERINE/4-DIPHOSPHOCYTIDYL-2-C-METHYL-D-ERYTHRITOL KINASE"/>
    <property type="match status" value="1"/>
</dbReference>
<evidence type="ECO:0000259" key="6">
    <source>
        <dbReference type="Pfam" id="PF00288"/>
    </source>
</evidence>
<feature type="domain" description="GHMP kinase C-terminal" evidence="7">
    <location>
        <begin position="222"/>
        <end position="307"/>
    </location>
</feature>
<dbReference type="PANTHER" id="PTHR20861:SF6">
    <property type="entry name" value="BETA-RIBOFURANOSYLPHENOL 5'-PHOSPHATE SYNTHASE"/>
    <property type="match status" value="1"/>
</dbReference>
<feature type="domain" description="GHMP kinase N-terminal" evidence="6">
    <location>
        <begin position="72"/>
        <end position="139"/>
    </location>
</feature>
<organism evidence="8 9">
    <name type="scientific">Thiohalorhabdus methylotrophus</name>
    <dbReference type="NCBI Taxonomy" id="3242694"/>
    <lineage>
        <taxon>Bacteria</taxon>
        <taxon>Pseudomonadati</taxon>
        <taxon>Pseudomonadota</taxon>
        <taxon>Gammaproteobacteria</taxon>
        <taxon>Thiohalorhabdales</taxon>
        <taxon>Thiohalorhabdaceae</taxon>
        <taxon>Thiohalorhabdus</taxon>
    </lineage>
</organism>
<dbReference type="RefSeq" id="WP_373655979.1">
    <property type="nucleotide sequence ID" value="NZ_JBGUAW010000006.1"/>
</dbReference>
<dbReference type="Gene3D" id="3.30.70.890">
    <property type="entry name" value="GHMP kinase, C-terminal domain"/>
    <property type="match status" value="1"/>
</dbReference>
<evidence type="ECO:0000256" key="2">
    <source>
        <dbReference type="ARBA" id="ARBA00022679"/>
    </source>
</evidence>
<dbReference type="InterPro" id="IPR020568">
    <property type="entry name" value="Ribosomal_Su5_D2-typ_SF"/>
</dbReference>
<keyword evidence="3" id="KW-0547">Nucleotide-binding</keyword>
<dbReference type="InterPro" id="IPR014721">
    <property type="entry name" value="Ribsml_uS5_D2-typ_fold_subgr"/>
</dbReference>
<evidence type="ECO:0000256" key="5">
    <source>
        <dbReference type="ARBA" id="ARBA00022840"/>
    </source>
</evidence>
<evidence type="ECO:0000256" key="3">
    <source>
        <dbReference type="ARBA" id="ARBA00022741"/>
    </source>
</evidence>
<name>A0ABV4TVD1_9GAMM</name>
<gene>
    <name evidence="8" type="ORF">ACERLL_10185</name>
</gene>
<dbReference type="InterPro" id="IPR013750">
    <property type="entry name" value="GHMP_kinase_C_dom"/>
</dbReference>
<keyword evidence="2" id="KW-0808">Transferase</keyword>
<evidence type="ECO:0000313" key="8">
    <source>
        <dbReference type="EMBL" id="MFA9461193.1"/>
    </source>
</evidence>
<dbReference type="NCBIfam" id="TIGR00144">
    <property type="entry name" value="beta_RFAP_syn"/>
    <property type="match status" value="1"/>
</dbReference>
<dbReference type="PIRSF" id="PIRSF004884">
    <property type="entry name" value="Sugar_kin_arch"/>
    <property type="match status" value="1"/>
</dbReference>
<keyword evidence="4" id="KW-0418">Kinase</keyword>
<evidence type="ECO:0000259" key="7">
    <source>
        <dbReference type="Pfam" id="PF08544"/>
    </source>
</evidence>
<dbReference type="Proteomes" id="UP001575181">
    <property type="component" value="Unassembled WGS sequence"/>
</dbReference>
<dbReference type="InterPro" id="IPR006204">
    <property type="entry name" value="GHMP_kinase_N_dom"/>
</dbReference>
<dbReference type="SUPFAM" id="SSF54211">
    <property type="entry name" value="Ribosomal protein S5 domain 2-like"/>
    <property type="match status" value="1"/>
</dbReference>
<keyword evidence="5" id="KW-0067">ATP-binding</keyword>
<proteinExistence type="predicted"/>
<evidence type="ECO:0000256" key="1">
    <source>
        <dbReference type="ARBA" id="ARBA00022605"/>
    </source>
</evidence>
<reference evidence="8 9" key="1">
    <citation type="submission" date="2024-08" db="EMBL/GenBank/DDBJ databases">
        <title>Whole-genome sequencing of halo(alkali)philic microorganisms from hypersaline lakes.</title>
        <authorList>
            <person name="Sorokin D.Y."/>
            <person name="Merkel A.Y."/>
            <person name="Messina E."/>
            <person name="Yakimov M."/>
        </authorList>
    </citation>
    <scope>NUCLEOTIDE SEQUENCE [LARGE SCALE GENOMIC DNA]</scope>
    <source>
        <strain evidence="8 9">Cl-TMA</strain>
    </source>
</reference>
<sequence>MDSEVALEASGGRAVVSVEAPARLHMGFVDLNGSLGRRFGSLGLSLDGITTQVKAARSSGGLSVDGPEARRVERVARTLGEYVGSPPAADIRVTKAIPPHIGLGSGTQMALAVGMALNRLLGWGLTIEEIASVTDRGARSGMGVGAFCEPGFFVDGGKGSGDAPPPIVARAPFPESWRLLLVYDEAGQGLHGKGEKEAFETLLAFPEADAGHLARLILMRILPALKDEDVDAFGMGVGELQAIIGDYFAPAQGGRYTSPKVAEAMGWLQEQGVAGVGQSSWGPTGFAVFGDARQATRYQQALQERFKGVEGLQTQVLAGARSGALIQEHPGSGADAPEPQSATF</sequence>
<dbReference type="EMBL" id="JBGUAW010000006">
    <property type="protein sequence ID" value="MFA9461193.1"/>
    <property type="molecule type" value="Genomic_DNA"/>
</dbReference>
<dbReference type="InterPro" id="IPR036554">
    <property type="entry name" value="GHMP_kinase_C_sf"/>
</dbReference>
<evidence type="ECO:0000313" key="9">
    <source>
        <dbReference type="Proteomes" id="UP001575181"/>
    </source>
</evidence>
<keyword evidence="9" id="KW-1185">Reference proteome</keyword>
<dbReference type="Pfam" id="PF08544">
    <property type="entry name" value="GHMP_kinases_C"/>
    <property type="match status" value="1"/>
</dbReference>